<protein>
    <recommendedName>
        <fullName evidence="9">Luciferin 4-monooxygenase</fullName>
    </recommendedName>
</protein>
<evidence type="ECO:0000313" key="8">
    <source>
        <dbReference type="Proteomes" id="UP001153954"/>
    </source>
</evidence>
<evidence type="ECO:0000259" key="5">
    <source>
        <dbReference type="Pfam" id="PF00501"/>
    </source>
</evidence>
<reference evidence="7" key="1">
    <citation type="submission" date="2022-03" db="EMBL/GenBank/DDBJ databases">
        <authorList>
            <person name="Tunstrom K."/>
        </authorList>
    </citation>
    <scope>NUCLEOTIDE SEQUENCE</scope>
</reference>
<dbReference type="InterPro" id="IPR000873">
    <property type="entry name" value="AMP-dep_synth/lig_dom"/>
</dbReference>
<comment type="caution">
    <text evidence="7">The sequence shown here is derived from an EMBL/GenBank/DDBJ whole genome shotgun (WGS) entry which is preliminary data.</text>
</comment>
<evidence type="ECO:0008006" key="9">
    <source>
        <dbReference type="Google" id="ProtNLM"/>
    </source>
</evidence>
<dbReference type="Gene3D" id="3.30.300.30">
    <property type="match status" value="1"/>
</dbReference>
<keyword evidence="3" id="KW-0436">Ligase</keyword>
<comment type="similarity">
    <text evidence="2">Belongs to the ATP-dependent AMP-binding enzyme family.</text>
</comment>
<proteinExistence type="inferred from homology"/>
<organism evidence="7 8">
    <name type="scientific">Euphydryas editha</name>
    <name type="common">Edith's checkerspot</name>
    <dbReference type="NCBI Taxonomy" id="104508"/>
    <lineage>
        <taxon>Eukaryota</taxon>
        <taxon>Metazoa</taxon>
        <taxon>Ecdysozoa</taxon>
        <taxon>Arthropoda</taxon>
        <taxon>Hexapoda</taxon>
        <taxon>Insecta</taxon>
        <taxon>Pterygota</taxon>
        <taxon>Neoptera</taxon>
        <taxon>Endopterygota</taxon>
        <taxon>Lepidoptera</taxon>
        <taxon>Glossata</taxon>
        <taxon>Ditrysia</taxon>
        <taxon>Papilionoidea</taxon>
        <taxon>Nymphalidae</taxon>
        <taxon>Nymphalinae</taxon>
        <taxon>Euphydryas</taxon>
    </lineage>
</organism>
<dbReference type="Proteomes" id="UP001153954">
    <property type="component" value="Unassembled WGS sequence"/>
</dbReference>
<evidence type="ECO:0000313" key="7">
    <source>
        <dbReference type="EMBL" id="CAH2100728.1"/>
    </source>
</evidence>
<dbReference type="GO" id="GO:0005777">
    <property type="term" value="C:peroxisome"/>
    <property type="evidence" value="ECO:0007669"/>
    <property type="project" value="UniProtKB-SubCell"/>
</dbReference>
<dbReference type="SUPFAM" id="SSF56801">
    <property type="entry name" value="Acetyl-CoA synthetase-like"/>
    <property type="match status" value="1"/>
</dbReference>
<evidence type="ECO:0000256" key="4">
    <source>
        <dbReference type="ARBA" id="ARBA00023140"/>
    </source>
</evidence>
<dbReference type="InterPro" id="IPR042099">
    <property type="entry name" value="ANL_N_sf"/>
</dbReference>
<dbReference type="EMBL" id="CAKOGL010000023">
    <property type="protein sequence ID" value="CAH2100728.1"/>
    <property type="molecule type" value="Genomic_DNA"/>
</dbReference>
<dbReference type="Gene3D" id="3.40.50.12780">
    <property type="entry name" value="N-terminal domain of ligase-like"/>
    <property type="match status" value="2"/>
</dbReference>
<dbReference type="Pfam" id="PF13193">
    <property type="entry name" value="AMP-binding_C"/>
    <property type="match status" value="1"/>
</dbReference>
<evidence type="ECO:0000256" key="3">
    <source>
        <dbReference type="ARBA" id="ARBA00022598"/>
    </source>
</evidence>
<dbReference type="InterPro" id="IPR025110">
    <property type="entry name" value="AMP-bd_C"/>
</dbReference>
<dbReference type="InterPro" id="IPR045851">
    <property type="entry name" value="AMP-bd_C_sf"/>
</dbReference>
<keyword evidence="4" id="KW-0576">Peroxisome</keyword>
<comment type="subcellular location">
    <subcellularLocation>
        <location evidence="1">Peroxisome</location>
    </subcellularLocation>
</comment>
<sequence length="477" mass="53306">MLKNKLYLYGGDAITLPAHLHVGKFMLNKFKSFGTFDAFINAATDERMTFKELTQQIVNIALSLAHIGVKKGHVVSICSENVMEFLPVVYGTLAAGATFSPIDVTCEKEALLHRLNLVQPKILFFSPSGYKKHKESVKSLTFIEKIIIFGEAIEKTVGFKDFLTQHALVEDFEAAPVNGSEDIALILFSSGTSGVSKGIKLSHLSLLIYIQEKDDIMSLGLMTLGLFEWYSSYGLTLTFNMHQNGSTVVFYINADATKCFEIIEQYKINVMTTTPTTLVQLMKLKNSSHYDTSSIKIISVTGTICDESTLEAIRKRMPSALSVYQCYGMTECGGICHPIHGYIGETIDYLDEEGFFKTGDIGYYDEDKYVYVVDRIKDLIKFNNYHVPPAEIEAIILQHPAVREVGVVGAKNEEFHELPTAFVVLQPGAQVTEQELVDFVDKQVSYKMRLAGGVRFLEALPRCTGVKVDRKKLRLML</sequence>
<accession>A0AAU9URV0</accession>
<feature type="domain" description="AMP-binding enzyme C-terminal" evidence="6">
    <location>
        <begin position="391"/>
        <end position="462"/>
    </location>
</feature>
<name>A0AAU9URV0_EUPED</name>
<dbReference type="Pfam" id="PF00501">
    <property type="entry name" value="AMP-binding"/>
    <property type="match status" value="1"/>
</dbReference>
<gene>
    <name evidence="7" type="ORF">EEDITHA_LOCUS15554</name>
</gene>
<dbReference type="PROSITE" id="PS00455">
    <property type="entry name" value="AMP_BINDING"/>
    <property type="match status" value="1"/>
</dbReference>
<dbReference type="InterPro" id="IPR020845">
    <property type="entry name" value="AMP-binding_CS"/>
</dbReference>
<evidence type="ECO:0000256" key="1">
    <source>
        <dbReference type="ARBA" id="ARBA00004275"/>
    </source>
</evidence>
<feature type="domain" description="AMP-dependent synthetase/ligase" evidence="5">
    <location>
        <begin position="38"/>
        <end position="374"/>
    </location>
</feature>
<keyword evidence="8" id="KW-1185">Reference proteome</keyword>
<dbReference type="PANTHER" id="PTHR24096">
    <property type="entry name" value="LONG-CHAIN-FATTY-ACID--COA LIGASE"/>
    <property type="match status" value="1"/>
</dbReference>
<dbReference type="AlphaFoldDB" id="A0AAU9URV0"/>
<dbReference type="PANTHER" id="PTHR24096:SF149">
    <property type="entry name" value="AMP-BINDING DOMAIN-CONTAINING PROTEIN-RELATED"/>
    <property type="match status" value="1"/>
</dbReference>
<dbReference type="GO" id="GO:0016405">
    <property type="term" value="F:CoA-ligase activity"/>
    <property type="evidence" value="ECO:0007669"/>
    <property type="project" value="TreeGrafter"/>
</dbReference>
<evidence type="ECO:0000256" key="2">
    <source>
        <dbReference type="ARBA" id="ARBA00006432"/>
    </source>
</evidence>
<evidence type="ECO:0000259" key="6">
    <source>
        <dbReference type="Pfam" id="PF13193"/>
    </source>
</evidence>